<dbReference type="OrthoDB" id="406045at2759"/>
<organism evidence="2 3">
    <name type="scientific">Leishmania panamensis</name>
    <dbReference type="NCBI Taxonomy" id="5679"/>
    <lineage>
        <taxon>Eukaryota</taxon>
        <taxon>Discoba</taxon>
        <taxon>Euglenozoa</taxon>
        <taxon>Kinetoplastea</taxon>
        <taxon>Metakinetoplastina</taxon>
        <taxon>Trypanosomatida</taxon>
        <taxon>Trypanosomatidae</taxon>
        <taxon>Leishmaniinae</taxon>
        <taxon>Leishmania</taxon>
        <taxon>Leishmania guyanensis species complex</taxon>
    </lineage>
</organism>
<dbReference type="GeneID" id="22579394"/>
<protein>
    <recommendedName>
        <fullName evidence="1">Non-canonical E2 ubiquitin-conjugating enzyme C-terminal domain-containing protein</fullName>
    </recommendedName>
</protein>
<gene>
    <name evidence="2" type="ORF">LPMP_353660</name>
</gene>
<dbReference type="eggNOG" id="ENOG502RRXA">
    <property type="taxonomic scope" value="Eukaryota"/>
</dbReference>
<dbReference type="InterPro" id="IPR057668">
    <property type="entry name" value="E2_Ub-conjug_enz_C"/>
</dbReference>
<feature type="domain" description="Non-canonical E2 ubiquitin-conjugating enzyme C-terminal" evidence="1">
    <location>
        <begin position="5"/>
        <end position="467"/>
    </location>
</feature>
<proteinExistence type="predicted"/>
<evidence type="ECO:0000313" key="2">
    <source>
        <dbReference type="EMBL" id="AIO02502.1"/>
    </source>
</evidence>
<dbReference type="RefSeq" id="XP_010703302.1">
    <property type="nucleotide sequence ID" value="XM_010705000.1"/>
</dbReference>
<reference evidence="2 3" key="1">
    <citation type="journal article" date="2015" name="Sci. Rep.">
        <title>The genome of Leishmania panamensis: insights into genomics of the L. (Viannia) subgenus.</title>
        <authorList>
            <person name="Llanes A."/>
            <person name="Restrepo C.M."/>
            <person name="Vecchio G.D."/>
            <person name="Anguizola F.J."/>
            <person name="Lleonart R."/>
        </authorList>
    </citation>
    <scope>NUCLEOTIDE SEQUENCE [LARGE SCALE GENOMIC DNA]</scope>
    <source>
        <strain evidence="2 3">MHOM/PA/94/PSC-1</strain>
    </source>
</reference>
<dbReference type="AlphaFoldDB" id="A0A088SL16"/>
<dbReference type="InterPro" id="IPR018553">
    <property type="entry name" value="E2_Ub-conjug_enz"/>
</dbReference>
<dbReference type="EMBL" id="CP009404">
    <property type="protein sequence ID" value="AIO02502.1"/>
    <property type="molecule type" value="Genomic_DNA"/>
</dbReference>
<dbReference type="VEuPathDB" id="TriTrypDB:LPAL13_350044700"/>
<name>A0A088SL16_LEIPA</name>
<dbReference type="KEGG" id="lpan:LPMP_353660"/>
<evidence type="ECO:0000313" key="3">
    <source>
        <dbReference type="Proteomes" id="UP000063063"/>
    </source>
</evidence>
<dbReference type="VEuPathDB" id="TriTrypDB:LPMP_353660"/>
<dbReference type="Proteomes" id="UP000063063">
    <property type="component" value="Chromosome 35"/>
</dbReference>
<dbReference type="PANTHER" id="PTHR31560">
    <property type="entry name" value="UPF0652 PROTEIN C16A11.03C-RELATED"/>
    <property type="match status" value="1"/>
</dbReference>
<sequence>MHFSQYPLRLTDLERQKLQLIVAALKVSEYTDDVDDFMHPYGKEGRMVTAMREFIDIVVGLAIASDAIPRPMKNSFLAGEVKVATVVPLLEDLFEIMRRHKRLNPFSHRGEFGKLMMMLQDVQKQSLQRTLEIQSTLVIPVRTVEAALSSIQCETLADDEAVRTDYLKRTRSEKQAGMQNLIDRYSQGDEHKKEVIEHCLRSIDDVYSFIQSSTRPLRTLRRCLSRDFELLPSDNVYNIAIRHGCSGARFTHSHATHCQYVTESLLLWENVQKNILNLWEAAEDDMLVAGKGQYVVANTGQGFHRMCSAPRSYAVMSRLVRDTEQRMGGWVGIKVIHLGDRDVPNPLVFIDKYTGIPPLVKPVLQTLHALRYVFHEEDEEDAAQPPVAHEYDNYPGLQNLLRSKYHSYSELMMMILSDFFKHAFDGSGDDGGSCIDGRLTSAWNWCHQLHKKKFYDAFVLTGFTGFD</sequence>
<dbReference type="PANTHER" id="PTHR31560:SF0">
    <property type="entry name" value="UPF0652 PROTEIN C22H10.08"/>
    <property type="match status" value="1"/>
</dbReference>
<accession>A0A088SL16</accession>
<evidence type="ECO:0000259" key="1">
    <source>
        <dbReference type="Pfam" id="PF09418"/>
    </source>
</evidence>
<keyword evidence="3" id="KW-1185">Reference proteome</keyword>
<dbReference type="Pfam" id="PF09418">
    <property type="entry name" value="DUF2009"/>
    <property type="match status" value="1"/>
</dbReference>